<evidence type="ECO:0000313" key="3">
    <source>
        <dbReference type="EMBL" id="CAD7228213.1"/>
    </source>
</evidence>
<feature type="region of interest" description="Disordered" evidence="1">
    <location>
        <begin position="170"/>
        <end position="339"/>
    </location>
</feature>
<keyword evidence="2" id="KW-0732">Signal</keyword>
<reference evidence="3" key="1">
    <citation type="submission" date="2020-11" db="EMBL/GenBank/DDBJ databases">
        <authorList>
            <person name="Tran Van P."/>
        </authorList>
    </citation>
    <scope>NUCLEOTIDE SEQUENCE</scope>
</reference>
<dbReference type="EMBL" id="OB661435">
    <property type="protein sequence ID" value="CAD7228213.1"/>
    <property type="molecule type" value="Genomic_DNA"/>
</dbReference>
<accession>A0A7R8WF56</accession>
<name>A0A7R8WF56_9CRUS</name>
<protein>
    <submittedName>
        <fullName evidence="3">Uncharacterized protein</fullName>
    </submittedName>
</protein>
<feature type="signal peptide" evidence="2">
    <location>
        <begin position="1"/>
        <end position="19"/>
    </location>
</feature>
<feature type="chain" id="PRO_5043590841" evidence="2">
    <location>
        <begin position="20"/>
        <end position="608"/>
    </location>
</feature>
<feature type="compositionally biased region" description="Polar residues" evidence="1">
    <location>
        <begin position="231"/>
        <end position="263"/>
    </location>
</feature>
<feature type="compositionally biased region" description="Polar residues" evidence="1">
    <location>
        <begin position="427"/>
        <end position="437"/>
    </location>
</feature>
<feature type="compositionally biased region" description="Polar residues" evidence="1">
    <location>
        <begin position="383"/>
        <end position="394"/>
    </location>
</feature>
<evidence type="ECO:0000256" key="2">
    <source>
        <dbReference type="SAM" id="SignalP"/>
    </source>
</evidence>
<feature type="compositionally biased region" description="Basic and acidic residues" evidence="1">
    <location>
        <begin position="459"/>
        <end position="472"/>
    </location>
</feature>
<feature type="compositionally biased region" description="Pro residues" evidence="1">
    <location>
        <begin position="400"/>
        <end position="412"/>
    </location>
</feature>
<proteinExistence type="predicted"/>
<feature type="compositionally biased region" description="Low complexity" evidence="1">
    <location>
        <begin position="309"/>
        <end position="323"/>
    </location>
</feature>
<feature type="compositionally biased region" description="Pro residues" evidence="1">
    <location>
        <begin position="522"/>
        <end position="543"/>
    </location>
</feature>
<feature type="region of interest" description="Disordered" evidence="1">
    <location>
        <begin position="383"/>
        <end position="547"/>
    </location>
</feature>
<evidence type="ECO:0000256" key="1">
    <source>
        <dbReference type="SAM" id="MobiDB-lite"/>
    </source>
</evidence>
<dbReference type="AlphaFoldDB" id="A0A7R8WF56"/>
<organism evidence="3">
    <name type="scientific">Cyprideis torosa</name>
    <dbReference type="NCBI Taxonomy" id="163714"/>
    <lineage>
        <taxon>Eukaryota</taxon>
        <taxon>Metazoa</taxon>
        <taxon>Ecdysozoa</taxon>
        <taxon>Arthropoda</taxon>
        <taxon>Crustacea</taxon>
        <taxon>Oligostraca</taxon>
        <taxon>Ostracoda</taxon>
        <taxon>Podocopa</taxon>
        <taxon>Podocopida</taxon>
        <taxon>Cytherocopina</taxon>
        <taxon>Cytheroidea</taxon>
        <taxon>Cytherideidae</taxon>
        <taxon>Cyprideis</taxon>
    </lineage>
</organism>
<gene>
    <name evidence="3" type="ORF">CTOB1V02_LOCUS6102</name>
</gene>
<sequence length="608" mass="66364">MNFFASLLIEINFLILARTHLVSFSRRIRVVFEFHSVRGFNPSRSSLRFVLLSEFVSPMIDSSLEHAFSHLLLERLIRAPKIVPPTRHGDQGDECLNPNFWFSLQETLKPASVPLSAVLVKRSLSKTSLNEIGLQQSRSVEEGEEELVKEEALNYQSAREKFQEMVKTTTTTFRTSSSGDIIPSKSVNILPDGSPEQPRESEGMSTPSDAVHRTEVHHPVNSSIYRGPPSTGGTFRSASSNLSNGSLPRQPSEQRTPSPTSLNKLPVRDQILRLSRMPSAQLNRYMQGRDDSDEDVEAEDKPNPWRTQTSSVSTAISSPSPSADEYRTPPTRPVPFSSPAIVATKDTAVPLTKANIFDAPVAPVANGLGSGSSVRTSAPAFTITSAKPQIQPSSILDGGPTPPSRRTPPYKPPSTGGGLRFGPETPTPSNTGFQQPKKSILLVDKAKTGGLGRQRHQTPPKEVHFEKVEPFRHSSGGSLTNGGGPRGMSPQPRSVRFASGDEPPRDTPKVIGFQQSPVSSIPAPPPPPMPSPAAEGGPPPPPMNEFEKVKMNLGTTSKRIVPTNREVTRNPRDVLMESIRDFGKRGQLKSPFCREPSILDVIIQTYRP</sequence>